<feature type="transmembrane region" description="Helical" evidence="6">
    <location>
        <begin position="340"/>
        <end position="361"/>
    </location>
</feature>
<dbReference type="HOGENOM" id="CLU_002289_7_2_1"/>
<evidence type="ECO:0000256" key="1">
    <source>
        <dbReference type="ARBA" id="ARBA00004141"/>
    </source>
</evidence>
<dbReference type="AlphaFoldDB" id="N1QKX3"/>
<evidence type="ECO:0000256" key="6">
    <source>
        <dbReference type="SAM" id="Phobius"/>
    </source>
</evidence>
<gene>
    <name evidence="8" type="ORF">SEPMUDRAFT_153740</name>
</gene>
<keyword evidence="3 6" id="KW-1133">Transmembrane helix</keyword>
<evidence type="ECO:0000256" key="5">
    <source>
        <dbReference type="SAM" id="MobiDB-lite"/>
    </source>
</evidence>
<dbReference type="EMBL" id="KB456260">
    <property type="protein sequence ID" value="EMF17916.1"/>
    <property type="molecule type" value="Genomic_DNA"/>
</dbReference>
<feature type="compositionally biased region" description="Gly residues" evidence="5">
    <location>
        <begin position="594"/>
        <end position="609"/>
    </location>
</feature>
<proteinExistence type="predicted"/>
<feature type="transmembrane region" description="Helical" evidence="6">
    <location>
        <begin position="175"/>
        <end position="193"/>
    </location>
</feature>
<feature type="transmembrane region" description="Helical" evidence="6">
    <location>
        <begin position="507"/>
        <end position="524"/>
    </location>
</feature>
<keyword evidence="2 6" id="KW-0812">Transmembrane</keyword>
<feature type="domain" description="Bicarbonate transporter-like transmembrane" evidence="7">
    <location>
        <begin position="34"/>
        <end position="205"/>
    </location>
</feature>
<evidence type="ECO:0000256" key="4">
    <source>
        <dbReference type="ARBA" id="ARBA00023136"/>
    </source>
</evidence>
<feature type="transmembrane region" description="Helical" evidence="6">
    <location>
        <begin position="148"/>
        <end position="168"/>
    </location>
</feature>
<protein>
    <submittedName>
        <fullName evidence="8">HCO3_cotransp-domain-containing protein</fullName>
    </submittedName>
</protein>
<dbReference type="PANTHER" id="PTHR11453">
    <property type="entry name" value="ANION EXCHANGE PROTEIN"/>
    <property type="match status" value="1"/>
</dbReference>
<dbReference type="Gene3D" id="1.10.287.570">
    <property type="entry name" value="Helical hairpin bin"/>
    <property type="match status" value="1"/>
</dbReference>
<comment type="subcellular location">
    <subcellularLocation>
        <location evidence="1">Membrane</location>
        <topology evidence="1">Multi-pass membrane protein</topology>
    </subcellularLocation>
</comment>
<dbReference type="OrthoDB" id="1735926at2759"/>
<feature type="region of interest" description="Disordered" evidence="5">
    <location>
        <begin position="580"/>
        <end position="677"/>
    </location>
</feature>
<dbReference type="GO" id="GO:0005886">
    <property type="term" value="C:plasma membrane"/>
    <property type="evidence" value="ECO:0007669"/>
    <property type="project" value="TreeGrafter"/>
</dbReference>
<feature type="transmembrane region" description="Helical" evidence="6">
    <location>
        <begin position="303"/>
        <end position="320"/>
    </location>
</feature>
<name>N1QKX3_SPHMS</name>
<dbReference type="eggNOG" id="KOG1172">
    <property type="taxonomic scope" value="Eukaryota"/>
</dbReference>
<dbReference type="GeneID" id="27904662"/>
<evidence type="ECO:0000256" key="2">
    <source>
        <dbReference type="ARBA" id="ARBA00022692"/>
    </source>
</evidence>
<dbReference type="OMA" id="AIFHWIV"/>
<evidence type="ECO:0000313" key="8">
    <source>
        <dbReference type="EMBL" id="EMF17916.1"/>
    </source>
</evidence>
<feature type="transmembrane region" description="Helical" evidence="6">
    <location>
        <begin position="460"/>
        <end position="486"/>
    </location>
</feature>
<dbReference type="STRING" id="692275.N1QKX3"/>
<dbReference type="GO" id="GO:0046713">
    <property type="term" value="P:borate transport"/>
    <property type="evidence" value="ECO:0007669"/>
    <property type="project" value="TreeGrafter"/>
</dbReference>
<keyword evidence="9" id="KW-1185">Reference proteome</keyword>
<dbReference type="GO" id="GO:0005452">
    <property type="term" value="F:solute:inorganic anion antiporter activity"/>
    <property type="evidence" value="ECO:0007669"/>
    <property type="project" value="InterPro"/>
</dbReference>
<dbReference type="InterPro" id="IPR003020">
    <property type="entry name" value="HCO3_transpt_euk"/>
</dbReference>
<feature type="domain" description="Bicarbonate transporter-like transmembrane" evidence="7">
    <location>
        <begin position="425"/>
        <end position="562"/>
    </location>
</feature>
<dbReference type="PANTHER" id="PTHR11453:SF38">
    <property type="entry name" value="ANION TRANSPORTER (EUROFUNG)"/>
    <property type="match status" value="1"/>
</dbReference>
<feature type="transmembrane region" description="Helical" evidence="6">
    <location>
        <begin position="60"/>
        <end position="82"/>
    </location>
</feature>
<feature type="transmembrane region" description="Helical" evidence="6">
    <location>
        <begin position="213"/>
        <end position="231"/>
    </location>
</feature>
<dbReference type="RefSeq" id="XP_016766037.1">
    <property type="nucleotide sequence ID" value="XM_016907525.1"/>
</dbReference>
<evidence type="ECO:0000256" key="3">
    <source>
        <dbReference type="ARBA" id="ARBA00022989"/>
    </source>
</evidence>
<dbReference type="InterPro" id="IPR011531">
    <property type="entry name" value="HCO3_transpt-like_TM_dom"/>
</dbReference>
<feature type="compositionally biased region" description="Low complexity" evidence="5">
    <location>
        <begin position="400"/>
        <end position="412"/>
    </location>
</feature>
<sequence>MATTTTTTPNNNNFSNDAYTWSNLSGWKSYRTLRPFRGIYHDIRRRLPYYLSDLTDGLNYRTLAGTIRIFFVNLLPAIAFTLDMQRRTDHFYGINEGLFASALAAAVFSVFAAQPLTVVGVTGLISLFNYTTYDICQRQGIGELYPEFMAWVAIWAAVTHWITAVCNWCDYMRYITDFSTNSFGMYVSIIYMIKGVEELVANFDEDGANPAAAGYLGIIIALCFWATVWWLEGMGNTTLGRSYARKLLSDYAYPIATIFWTGFSHIPGRIKDADLPRVPQTRAFYPSTDRSWLIEFWTLEARYVFAALPIGVLLTLLFYYDHNVSSLTAQARQFPLKKPAGFHWDFFLLGITCFVGGIIGIPLPNGLIPQAPVHTDSLTEYSDTLTITKEKSCDDDSDSDSSLSPSSSSSSSSWQIHHRKKIIPLQVREQRLSHILMTLGLIGVMTGPLLTVLHTMPLGLFGGVFFVVGFAGIPTFNITQNLLYCLSESRFTSPTSDPRHKLSKRRILYYTSFQIVGVAISIAISQTIAAIGFPVIITALIPLRWIVLPRIFTEQELLVLDGPTADADVVLCSMGGQPERPEVRLAREKRGNQGVEGGRQEGAGGGAGGGDEEDGTGTSSGFISEKGNQTGGANSGSGGGMRSRDRFGKDEEEVEEEEREKRREAEGIHPTAETGHA</sequence>
<dbReference type="GO" id="GO:0006820">
    <property type="term" value="P:monoatomic anion transport"/>
    <property type="evidence" value="ECO:0007669"/>
    <property type="project" value="InterPro"/>
</dbReference>
<feature type="region of interest" description="Disordered" evidence="5">
    <location>
        <begin position="390"/>
        <end position="412"/>
    </location>
</feature>
<dbReference type="GO" id="GO:0050801">
    <property type="term" value="P:monoatomic ion homeostasis"/>
    <property type="evidence" value="ECO:0007669"/>
    <property type="project" value="TreeGrafter"/>
</dbReference>
<feature type="transmembrane region" description="Helical" evidence="6">
    <location>
        <begin position="435"/>
        <end position="454"/>
    </location>
</feature>
<feature type="transmembrane region" description="Helical" evidence="6">
    <location>
        <begin position="103"/>
        <end position="128"/>
    </location>
</feature>
<evidence type="ECO:0000259" key="7">
    <source>
        <dbReference type="Pfam" id="PF00955"/>
    </source>
</evidence>
<dbReference type="Proteomes" id="UP000016931">
    <property type="component" value="Unassembled WGS sequence"/>
</dbReference>
<feature type="domain" description="Bicarbonate transporter-like transmembrane" evidence="7">
    <location>
        <begin position="218"/>
        <end position="384"/>
    </location>
</feature>
<organism evidence="8 9">
    <name type="scientific">Sphaerulina musiva (strain SO2202)</name>
    <name type="common">Poplar stem canker fungus</name>
    <name type="synonym">Septoria musiva</name>
    <dbReference type="NCBI Taxonomy" id="692275"/>
    <lineage>
        <taxon>Eukaryota</taxon>
        <taxon>Fungi</taxon>
        <taxon>Dikarya</taxon>
        <taxon>Ascomycota</taxon>
        <taxon>Pezizomycotina</taxon>
        <taxon>Dothideomycetes</taxon>
        <taxon>Dothideomycetidae</taxon>
        <taxon>Mycosphaerellales</taxon>
        <taxon>Mycosphaerellaceae</taxon>
        <taxon>Sphaerulina</taxon>
    </lineage>
</organism>
<reference evidence="8 9" key="1">
    <citation type="journal article" date="2012" name="PLoS Pathog.">
        <title>Diverse lifestyles and strategies of plant pathogenesis encoded in the genomes of eighteen Dothideomycetes fungi.</title>
        <authorList>
            <person name="Ohm R.A."/>
            <person name="Feau N."/>
            <person name="Henrissat B."/>
            <person name="Schoch C.L."/>
            <person name="Horwitz B.A."/>
            <person name="Barry K.W."/>
            <person name="Condon B.J."/>
            <person name="Copeland A.C."/>
            <person name="Dhillon B."/>
            <person name="Glaser F."/>
            <person name="Hesse C.N."/>
            <person name="Kosti I."/>
            <person name="LaButti K."/>
            <person name="Lindquist E.A."/>
            <person name="Lucas S."/>
            <person name="Salamov A.A."/>
            <person name="Bradshaw R.E."/>
            <person name="Ciuffetti L."/>
            <person name="Hamelin R.C."/>
            <person name="Kema G.H.J."/>
            <person name="Lawrence C."/>
            <person name="Scott J.A."/>
            <person name="Spatafora J.W."/>
            <person name="Turgeon B.G."/>
            <person name="de Wit P.J.G.M."/>
            <person name="Zhong S."/>
            <person name="Goodwin S.B."/>
            <person name="Grigoriev I.V."/>
        </authorList>
    </citation>
    <scope>NUCLEOTIDE SEQUENCE [LARGE SCALE GENOMIC DNA]</scope>
    <source>
        <strain evidence="8 9">SO2202</strain>
    </source>
</reference>
<keyword evidence="4 6" id="KW-0472">Membrane</keyword>
<evidence type="ECO:0000313" key="9">
    <source>
        <dbReference type="Proteomes" id="UP000016931"/>
    </source>
</evidence>
<dbReference type="Pfam" id="PF00955">
    <property type="entry name" value="HCO3_cotransp"/>
    <property type="match status" value="3"/>
</dbReference>
<feature type="compositionally biased region" description="Gly residues" evidence="5">
    <location>
        <begin position="629"/>
        <end position="641"/>
    </location>
</feature>
<feature type="transmembrane region" description="Helical" evidence="6">
    <location>
        <begin position="530"/>
        <end position="547"/>
    </location>
</feature>
<feature type="compositionally biased region" description="Basic and acidic residues" evidence="5">
    <location>
        <begin position="580"/>
        <end position="591"/>
    </location>
</feature>
<accession>N1QKX3</accession>